<evidence type="ECO:0000256" key="17">
    <source>
        <dbReference type="SAM" id="Coils"/>
    </source>
</evidence>
<dbReference type="GO" id="GO:0005524">
    <property type="term" value="F:ATP binding"/>
    <property type="evidence" value="ECO:0007669"/>
    <property type="project" value="UniProtKB-KW"/>
</dbReference>
<feature type="domain" description="TRNA-binding" evidence="19">
    <location>
        <begin position="769"/>
        <end position="890"/>
    </location>
</feature>
<protein>
    <recommendedName>
        <fullName evidence="4">Methionine--tRNA ligase, cytoplasmic</fullName>
        <ecNumber evidence="3">6.1.1.10</ecNumber>
    </recommendedName>
    <alternativeName>
        <fullName evidence="13">Methionyl-tRNA synthetase</fullName>
    </alternativeName>
</protein>
<dbReference type="InterPro" id="IPR001412">
    <property type="entry name" value="aa-tRNA-synth_I_CS"/>
</dbReference>
<feature type="compositionally biased region" description="Basic and acidic residues" evidence="18">
    <location>
        <begin position="731"/>
        <end position="756"/>
    </location>
</feature>
<dbReference type="Pfam" id="PF01588">
    <property type="entry name" value="tRNA_bind"/>
    <property type="match status" value="1"/>
</dbReference>
<evidence type="ECO:0000256" key="10">
    <source>
        <dbReference type="ARBA" id="ARBA00022884"/>
    </source>
</evidence>
<dbReference type="PROSITE" id="PS00178">
    <property type="entry name" value="AA_TRNA_LIGASE_I"/>
    <property type="match status" value="1"/>
</dbReference>
<dbReference type="PANTHER" id="PTHR45765">
    <property type="entry name" value="METHIONINE--TRNA LIGASE"/>
    <property type="match status" value="1"/>
</dbReference>
<evidence type="ECO:0000256" key="5">
    <source>
        <dbReference type="ARBA" id="ARBA00022490"/>
    </source>
</evidence>
<dbReference type="WBParaSite" id="L893_g8289.t1">
    <property type="protein sequence ID" value="L893_g8289.t1"/>
    <property type="gene ID" value="L893_g8289"/>
</dbReference>
<dbReference type="SUPFAM" id="SSF50249">
    <property type="entry name" value="Nucleic acid-binding proteins"/>
    <property type="match status" value="1"/>
</dbReference>
<feature type="coiled-coil region" evidence="17">
    <location>
        <begin position="667"/>
        <end position="701"/>
    </location>
</feature>
<evidence type="ECO:0000256" key="14">
    <source>
        <dbReference type="ARBA" id="ARBA00047364"/>
    </source>
</evidence>
<evidence type="ECO:0000256" key="12">
    <source>
        <dbReference type="ARBA" id="ARBA00023146"/>
    </source>
</evidence>
<dbReference type="InterPro" id="IPR023458">
    <property type="entry name" value="Met-tRNA_ligase_1"/>
</dbReference>
<keyword evidence="7 16" id="KW-0436">Ligase</keyword>
<dbReference type="Proteomes" id="UP000095287">
    <property type="component" value="Unplaced"/>
</dbReference>
<dbReference type="GO" id="GO:0004825">
    <property type="term" value="F:methionine-tRNA ligase activity"/>
    <property type="evidence" value="ECO:0007669"/>
    <property type="project" value="UniProtKB-EC"/>
</dbReference>
<dbReference type="Pfam" id="PF09334">
    <property type="entry name" value="tRNA-synt_1g"/>
    <property type="match status" value="1"/>
</dbReference>
<keyword evidence="17" id="KW-0175">Coiled coil</keyword>
<dbReference type="NCBIfam" id="NF001100">
    <property type="entry name" value="PRK00133.1"/>
    <property type="match status" value="1"/>
</dbReference>
<evidence type="ECO:0000256" key="1">
    <source>
        <dbReference type="ARBA" id="ARBA00004496"/>
    </source>
</evidence>
<dbReference type="Gene3D" id="2.40.50.140">
    <property type="entry name" value="Nucleic acid-binding proteins"/>
    <property type="match status" value="2"/>
</dbReference>
<dbReference type="PANTHER" id="PTHR45765:SF1">
    <property type="entry name" value="METHIONINE--TRNA LIGASE, CYTOPLASMIC"/>
    <property type="match status" value="1"/>
</dbReference>
<evidence type="ECO:0000256" key="3">
    <source>
        <dbReference type="ARBA" id="ARBA00012838"/>
    </source>
</evidence>
<dbReference type="PROSITE" id="PS50886">
    <property type="entry name" value="TRBD"/>
    <property type="match status" value="1"/>
</dbReference>
<evidence type="ECO:0000259" key="19">
    <source>
        <dbReference type="PROSITE" id="PS50886"/>
    </source>
</evidence>
<dbReference type="EC" id="6.1.1.10" evidence="3"/>
<reference evidence="21" key="1">
    <citation type="submission" date="2016-11" db="UniProtKB">
        <authorList>
            <consortium name="WormBaseParasite"/>
        </authorList>
    </citation>
    <scope>IDENTIFICATION</scope>
</reference>
<dbReference type="InterPro" id="IPR041872">
    <property type="entry name" value="Anticodon_Met"/>
</dbReference>
<keyword evidence="12 16" id="KW-0030">Aminoacyl-tRNA synthetase</keyword>
<dbReference type="SUPFAM" id="SSF47323">
    <property type="entry name" value="Anticodon-binding domain of a subclass of class I aminoacyl-tRNA synthetases"/>
    <property type="match status" value="1"/>
</dbReference>
<dbReference type="GO" id="GO:0017101">
    <property type="term" value="C:aminoacyl-tRNA synthetase multienzyme complex"/>
    <property type="evidence" value="ECO:0007669"/>
    <property type="project" value="TreeGrafter"/>
</dbReference>
<dbReference type="SUPFAM" id="SSF52374">
    <property type="entry name" value="Nucleotidylyl transferase"/>
    <property type="match status" value="1"/>
</dbReference>
<evidence type="ECO:0000256" key="9">
    <source>
        <dbReference type="ARBA" id="ARBA00022840"/>
    </source>
</evidence>
<dbReference type="InterPro" id="IPR015413">
    <property type="entry name" value="Methionyl/Leucyl_tRNA_Synth"/>
</dbReference>
<dbReference type="Gene3D" id="3.40.50.620">
    <property type="entry name" value="HUPs"/>
    <property type="match status" value="1"/>
</dbReference>
<dbReference type="Pfam" id="PF19303">
    <property type="entry name" value="Anticodon_3"/>
    <property type="match status" value="1"/>
</dbReference>
<dbReference type="PRINTS" id="PR01041">
    <property type="entry name" value="TRNASYNTHMET"/>
</dbReference>
<accession>A0A1I8AQW0</accession>
<feature type="region of interest" description="Disordered" evidence="18">
    <location>
        <begin position="596"/>
        <end position="636"/>
    </location>
</feature>
<evidence type="ECO:0000256" key="8">
    <source>
        <dbReference type="ARBA" id="ARBA00022741"/>
    </source>
</evidence>
<dbReference type="GO" id="GO:0005829">
    <property type="term" value="C:cytosol"/>
    <property type="evidence" value="ECO:0007669"/>
    <property type="project" value="TreeGrafter"/>
</dbReference>
<evidence type="ECO:0000256" key="15">
    <source>
        <dbReference type="PROSITE-ProRule" id="PRU00209"/>
    </source>
</evidence>
<dbReference type="FunFam" id="2.20.28.20:FF:000001">
    <property type="entry name" value="Methionine--tRNA ligase"/>
    <property type="match status" value="1"/>
</dbReference>
<keyword evidence="8 16" id="KW-0547">Nucleotide-binding</keyword>
<keyword evidence="11 16" id="KW-0648">Protein biosynthesis</keyword>
<evidence type="ECO:0000256" key="7">
    <source>
        <dbReference type="ARBA" id="ARBA00022598"/>
    </source>
</evidence>
<dbReference type="Gene3D" id="1.10.730.10">
    <property type="entry name" value="Isoleucyl-tRNA Synthetase, Domain 1"/>
    <property type="match status" value="1"/>
</dbReference>
<keyword evidence="9 16" id="KW-0067">ATP-binding</keyword>
<name>A0A1I8AQW0_9BILA</name>
<evidence type="ECO:0000256" key="13">
    <source>
        <dbReference type="ARBA" id="ARBA00030904"/>
    </source>
</evidence>
<evidence type="ECO:0000313" key="21">
    <source>
        <dbReference type="WBParaSite" id="L893_g8289.t1"/>
    </source>
</evidence>
<dbReference type="InterPro" id="IPR014758">
    <property type="entry name" value="Met-tRNA_synth"/>
</dbReference>
<dbReference type="InterPro" id="IPR009080">
    <property type="entry name" value="tRNAsynth_Ia_anticodon-bd"/>
</dbReference>
<evidence type="ECO:0000256" key="16">
    <source>
        <dbReference type="RuleBase" id="RU363039"/>
    </source>
</evidence>
<evidence type="ECO:0000256" key="18">
    <source>
        <dbReference type="SAM" id="MobiDB-lite"/>
    </source>
</evidence>
<evidence type="ECO:0000256" key="2">
    <source>
        <dbReference type="ARBA" id="ARBA00005594"/>
    </source>
</evidence>
<keyword evidence="5" id="KW-0963">Cytoplasm</keyword>
<keyword evidence="6 15" id="KW-0820">tRNA-binding</keyword>
<keyword evidence="20" id="KW-1185">Reference proteome</keyword>
<dbReference type="HAMAP" id="MF_00098">
    <property type="entry name" value="Met_tRNA_synth_type1"/>
    <property type="match status" value="1"/>
</dbReference>
<feature type="compositionally biased region" description="Basic and acidic residues" evidence="18">
    <location>
        <begin position="604"/>
        <end position="619"/>
    </location>
</feature>
<dbReference type="SUPFAM" id="SSF57770">
    <property type="entry name" value="Methionyl-tRNA synthetase (MetRS), Zn-domain"/>
    <property type="match status" value="1"/>
</dbReference>
<feature type="compositionally biased region" description="Low complexity" evidence="18">
    <location>
        <begin position="716"/>
        <end position="730"/>
    </location>
</feature>
<comment type="similarity">
    <text evidence="2 16">Belongs to the class-I aminoacyl-tRNA synthetase family.</text>
</comment>
<comment type="catalytic activity">
    <reaction evidence="14">
        <text>tRNA(Met) + L-methionine + ATP = L-methionyl-tRNA(Met) + AMP + diphosphate</text>
        <dbReference type="Rhea" id="RHEA:13481"/>
        <dbReference type="Rhea" id="RHEA-COMP:9667"/>
        <dbReference type="Rhea" id="RHEA-COMP:9698"/>
        <dbReference type="ChEBI" id="CHEBI:30616"/>
        <dbReference type="ChEBI" id="CHEBI:33019"/>
        <dbReference type="ChEBI" id="CHEBI:57844"/>
        <dbReference type="ChEBI" id="CHEBI:78442"/>
        <dbReference type="ChEBI" id="CHEBI:78530"/>
        <dbReference type="ChEBI" id="CHEBI:456215"/>
        <dbReference type="EC" id="6.1.1.10"/>
    </reaction>
</comment>
<keyword evidence="10 15" id="KW-0694">RNA-binding</keyword>
<comment type="subcellular location">
    <subcellularLocation>
        <location evidence="1">Cytoplasm</location>
    </subcellularLocation>
</comment>
<evidence type="ECO:0000313" key="20">
    <source>
        <dbReference type="Proteomes" id="UP000095287"/>
    </source>
</evidence>
<dbReference type="Gene3D" id="2.20.28.20">
    <property type="entry name" value="Methionyl-tRNA synthetase, Zn-domain"/>
    <property type="match status" value="1"/>
</dbReference>
<dbReference type="InterPro" id="IPR014729">
    <property type="entry name" value="Rossmann-like_a/b/a_fold"/>
</dbReference>
<dbReference type="InterPro" id="IPR033911">
    <property type="entry name" value="MetRS_core"/>
</dbReference>
<feature type="region of interest" description="Disordered" evidence="18">
    <location>
        <begin position="714"/>
        <end position="763"/>
    </location>
</feature>
<dbReference type="InterPro" id="IPR029038">
    <property type="entry name" value="MetRS_Zn"/>
</dbReference>
<proteinExistence type="inferred from homology"/>
<dbReference type="CDD" id="cd07957">
    <property type="entry name" value="Anticodon_Ia_Met"/>
    <property type="match status" value="1"/>
</dbReference>
<dbReference type="InterPro" id="IPR002547">
    <property type="entry name" value="tRNA-bd_dom"/>
</dbReference>
<organism evidence="20 21">
    <name type="scientific">Steinernema glaseri</name>
    <dbReference type="NCBI Taxonomy" id="37863"/>
    <lineage>
        <taxon>Eukaryota</taxon>
        <taxon>Metazoa</taxon>
        <taxon>Ecdysozoa</taxon>
        <taxon>Nematoda</taxon>
        <taxon>Chromadorea</taxon>
        <taxon>Rhabditida</taxon>
        <taxon>Tylenchina</taxon>
        <taxon>Panagrolaimomorpha</taxon>
        <taxon>Strongyloidoidea</taxon>
        <taxon>Steinernematidae</taxon>
        <taxon>Steinernema</taxon>
    </lineage>
</organism>
<dbReference type="GO" id="GO:0000049">
    <property type="term" value="F:tRNA binding"/>
    <property type="evidence" value="ECO:0007669"/>
    <property type="project" value="UniProtKB-UniRule"/>
</dbReference>
<dbReference type="GO" id="GO:0006431">
    <property type="term" value="P:methionyl-tRNA aminoacylation"/>
    <property type="evidence" value="ECO:0007669"/>
    <property type="project" value="InterPro"/>
</dbReference>
<evidence type="ECO:0000256" key="4">
    <source>
        <dbReference type="ARBA" id="ARBA00018335"/>
    </source>
</evidence>
<dbReference type="NCBIfam" id="TIGR00398">
    <property type="entry name" value="metG"/>
    <property type="match status" value="1"/>
</dbReference>
<evidence type="ECO:0000256" key="6">
    <source>
        <dbReference type="ARBA" id="ARBA00022555"/>
    </source>
</evidence>
<dbReference type="InterPro" id="IPR012340">
    <property type="entry name" value="NA-bd_OB-fold"/>
</dbReference>
<evidence type="ECO:0000256" key="11">
    <source>
        <dbReference type="ARBA" id="ARBA00022917"/>
    </source>
</evidence>
<sequence length="895" mass="99017">MAATADVVLDSWKRGEPVYNVDIPSDKKIPVKGEKNVLITSALPYVNNVPHLGNIIGSVLSADVFSRYSCQRGVRTLFVCGTDEYGTATETKALQEGMSPKAICDKYHEIHKGIYDWFNIKFDRFGRTTTDDQTEICQDIFMKLRANGFTSCDSVDQLHCGACDKFLADRYVHGTCPFCAYDDARGDQCDKCGKLINAVELKNPKCSVCKSDPTVRKSSHIFIDLDKLSDQVEEQLNKTLANEKNRWSPNAVSIAKSWIKTGLERRCITRDLKWGTPVPLEEFSSKVFYVWFDAPIGYLSITKGLLGDNWTKWWKAPEDVDLYNFLGKDNVAFHSVMFPATQLGAKDNFTIVKHMCATEYLNYESMKFSKSRGTGVFGNDAQSTGIPPDVWRFYLLYVRPENQDTAFSWDDFAAKVNSELLNNLGNFCNRALSFLAKQFNGVIPEMHLESKDIDFLAAIQGDLAEYNEALNAVKLRNGLVTILALSGKCNSYLQDNAPWKLIKGTEEDKKRARTVIGVAANIAYLLGILLYPYMPVTSAEISKQCGTDKLPRIPDQVVCLLKAGHKIGTPKPLFAKLESEAIQEFKVRFGGQQVNGSEAAPVEKSGKVEKAGKKAEKAKPSAPADANKGGKSKKPKMAAHFPKIAANTQNIKNLIGTCTQKYQQARTVFVQSQLERLNKEHDSLKKEVEDLKNKLVEVEVAGGVPQVAVPKRESVVAPTPAAKETPAPAAKVEDVKKSQKEKAQPKKEQAKKEQPKKGGKAAPVDDVIDIGRLDLRIGRIVEAKRHPDADSLYVETIDLGEEKPRTVVSGLVKHVPLDQIMEIDASCVPGQIVKCEGFTHRPDAVLNPKKKVWETVAEHLKVNANGQAAYKDVPLLVDGNSTSVVAPSLRGVFVK</sequence>
<dbReference type="CDD" id="cd00814">
    <property type="entry name" value="MetRS_core"/>
    <property type="match status" value="1"/>
</dbReference>
<dbReference type="FunFam" id="1.10.730.10:FF:000031">
    <property type="entry name" value="Putative Methionyl-tRNA synthetase"/>
    <property type="match status" value="1"/>
</dbReference>
<dbReference type="AlphaFoldDB" id="A0A1I8AQW0"/>